<accession>A0ABM7QA93</accession>
<dbReference type="Pfam" id="PF16137">
    <property type="entry name" value="DUF4845"/>
    <property type="match status" value="1"/>
</dbReference>
<dbReference type="InterPro" id="IPR032314">
    <property type="entry name" value="DUF4845"/>
</dbReference>
<dbReference type="Proteomes" id="UP000680514">
    <property type="component" value="Chromosome"/>
</dbReference>
<keyword evidence="1" id="KW-1133">Transmembrane helix</keyword>
<evidence type="ECO:0000313" key="2">
    <source>
        <dbReference type="EMBL" id="BCT94347.1"/>
    </source>
</evidence>
<evidence type="ECO:0000313" key="3">
    <source>
        <dbReference type="Proteomes" id="UP000680514"/>
    </source>
</evidence>
<keyword evidence="3" id="KW-1185">Reference proteome</keyword>
<gene>
    <name evidence="2" type="ORF">LYSHEL_02180</name>
</gene>
<dbReference type="RefSeq" id="WP_213435218.1">
    <property type="nucleotide sequence ID" value="NZ_AP024546.1"/>
</dbReference>
<dbReference type="EMBL" id="AP024546">
    <property type="protein sequence ID" value="BCT94347.1"/>
    <property type="molecule type" value="Genomic_DNA"/>
</dbReference>
<reference evidence="2 3" key="1">
    <citation type="submission" date="2021-03" db="EMBL/GenBank/DDBJ databases">
        <title>Complete Genome Sequences of Two Lysobacter Strains Isolated from Sea Water (Lysobacter caseinilyticus) and Soil (Lysobacter helvus) in South Korea.</title>
        <authorList>
            <person name="Watanabe Y."/>
            <person name="Arakawa K."/>
        </authorList>
    </citation>
    <scope>NUCLEOTIDE SEQUENCE [LARGE SCALE GENOMIC DNA]</scope>
    <source>
        <strain evidence="2 3">D10</strain>
    </source>
</reference>
<sequence length="126" mass="14235">MKRTQRGITLLGFIAILAVAGIFIYVGMKVIPMYTEYYAVKKSMQGLALEPGINNAGTDKIRNLFFRRLYVNYSENVKAENVKIERMGGGWKMTVKYEVRRPLISNLDVVGNFENVQELTHGGPSD</sequence>
<keyword evidence="1" id="KW-0472">Membrane</keyword>
<organism evidence="2 3">
    <name type="scientific">Lysobacter helvus</name>
    <dbReference type="NCBI Taxonomy" id="2675059"/>
    <lineage>
        <taxon>Bacteria</taxon>
        <taxon>Pseudomonadati</taxon>
        <taxon>Pseudomonadota</taxon>
        <taxon>Gammaproteobacteria</taxon>
        <taxon>Lysobacterales</taxon>
        <taxon>Lysobacteraceae</taxon>
        <taxon>Lysobacter</taxon>
    </lineage>
</organism>
<keyword evidence="1" id="KW-0812">Transmembrane</keyword>
<protein>
    <submittedName>
        <fullName evidence="2">DUF4845 domain-containing protein</fullName>
    </submittedName>
</protein>
<evidence type="ECO:0000256" key="1">
    <source>
        <dbReference type="SAM" id="Phobius"/>
    </source>
</evidence>
<name>A0ABM7QA93_9GAMM</name>
<feature type="transmembrane region" description="Helical" evidence="1">
    <location>
        <begin position="7"/>
        <end position="28"/>
    </location>
</feature>
<proteinExistence type="predicted"/>